<evidence type="ECO:0000313" key="2">
    <source>
        <dbReference type="EMBL" id="GFC77767.1"/>
    </source>
</evidence>
<keyword evidence="2" id="KW-0695">RNA-directed DNA polymerase</keyword>
<dbReference type="SUPFAM" id="SSF56672">
    <property type="entry name" value="DNA/RNA polymerases"/>
    <property type="match status" value="1"/>
</dbReference>
<proteinExistence type="predicted"/>
<feature type="domain" description="Reverse transcriptase/retrotransposon-derived protein RNase H-like" evidence="1">
    <location>
        <begin position="38"/>
        <end position="117"/>
    </location>
</feature>
<dbReference type="InterPro" id="IPR041577">
    <property type="entry name" value="RT_RNaseH_2"/>
</dbReference>
<name>A0A699QYJ9_TANCI</name>
<dbReference type="Pfam" id="PF17919">
    <property type="entry name" value="RT_RNaseH_2"/>
    <property type="match status" value="1"/>
</dbReference>
<dbReference type="InterPro" id="IPR043502">
    <property type="entry name" value="DNA/RNA_pol_sf"/>
</dbReference>
<dbReference type="PANTHER" id="PTHR34072:SF52">
    <property type="entry name" value="RIBONUCLEASE H"/>
    <property type="match status" value="1"/>
</dbReference>
<keyword evidence="2" id="KW-0808">Transferase</keyword>
<protein>
    <submittedName>
        <fullName evidence="2">Putative reverse transcriptase domain-containing protein</fullName>
    </submittedName>
</protein>
<organism evidence="2">
    <name type="scientific">Tanacetum cinerariifolium</name>
    <name type="common">Dalmatian daisy</name>
    <name type="synonym">Chrysanthemum cinerariifolium</name>
    <dbReference type="NCBI Taxonomy" id="118510"/>
    <lineage>
        <taxon>Eukaryota</taxon>
        <taxon>Viridiplantae</taxon>
        <taxon>Streptophyta</taxon>
        <taxon>Embryophyta</taxon>
        <taxon>Tracheophyta</taxon>
        <taxon>Spermatophyta</taxon>
        <taxon>Magnoliopsida</taxon>
        <taxon>eudicotyledons</taxon>
        <taxon>Gunneridae</taxon>
        <taxon>Pentapetalae</taxon>
        <taxon>asterids</taxon>
        <taxon>campanulids</taxon>
        <taxon>Asterales</taxon>
        <taxon>Asteraceae</taxon>
        <taxon>Asteroideae</taxon>
        <taxon>Anthemideae</taxon>
        <taxon>Anthemidinae</taxon>
        <taxon>Tanacetum</taxon>
    </lineage>
</organism>
<dbReference type="AlphaFoldDB" id="A0A699QYJ9"/>
<reference evidence="2" key="1">
    <citation type="journal article" date="2019" name="Sci. Rep.">
        <title>Draft genome of Tanacetum cinerariifolium, the natural source of mosquito coil.</title>
        <authorList>
            <person name="Yamashiro T."/>
            <person name="Shiraishi A."/>
            <person name="Satake H."/>
            <person name="Nakayama K."/>
        </authorList>
    </citation>
    <scope>NUCLEOTIDE SEQUENCE</scope>
</reference>
<sequence length="118" mass="13278">VDPSKIESIKDWASPKTPTEIQQFLGLAKIIDDLSKGEKEEVASQFFKQKLCSAPILSLQKGTKNFVVYCDASYKGCGEVLMQKEKSIAYVSRQLKVHEKNYTTYDLELGVVLFALKI</sequence>
<gene>
    <name evidence="2" type="ORF">Tci_849737</name>
</gene>
<accession>A0A699QYJ9</accession>
<feature type="non-terminal residue" evidence="2">
    <location>
        <position position="1"/>
    </location>
</feature>
<dbReference type="PANTHER" id="PTHR34072">
    <property type="entry name" value="ENZYMATIC POLYPROTEIN-RELATED"/>
    <property type="match status" value="1"/>
</dbReference>
<dbReference type="GO" id="GO:0003964">
    <property type="term" value="F:RNA-directed DNA polymerase activity"/>
    <property type="evidence" value="ECO:0007669"/>
    <property type="project" value="UniProtKB-KW"/>
</dbReference>
<evidence type="ECO:0000259" key="1">
    <source>
        <dbReference type="Pfam" id="PF17919"/>
    </source>
</evidence>
<comment type="caution">
    <text evidence="2">The sequence shown here is derived from an EMBL/GenBank/DDBJ whole genome shotgun (WGS) entry which is preliminary data.</text>
</comment>
<dbReference type="EMBL" id="BKCJ011062541">
    <property type="protein sequence ID" value="GFC77767.1"/>
    <property type="molecule type" value="Genomic_DNA"/>
</dbReference>
<keyword evidence="2" id="KW-0548">Nucleotidyltransferase</keyword>